<evidence type="ECO:0000256" key="1">
    <source>
        <dbReference type="SAM" id="MobiDB-lite"/>
    </source>
</evidence>
<dbReference type="Gramene" id="Bo9g095670.1">
    <property type="protein sequence ID" value="Bo9g095670.1"/>
    <property type="gene ID" value="Bo9g095670"/>
</dbReference>
<proteinExistence type="predicted"/>
<dbReference type="AlphaFoldDB" id="A0A0D3E9L8"/>
<reference evidence="2" key="2">
    <citation type="submission" date="2015-03" db="UniProtKB">
        <authorList>
            <consortium name="EnsemblPlants"/>
        </authorList>
    </citation>
    <scope>IDENTIFICATION</scope>
</reference>
<evidence type="ECO:0000313" key="2">
    <source>
        <dbReference type="EnsemblPlants" id="Bo9g095670.1"/>
    </source>
</evidence>
<dbReference type="EnsemblPlants" id="Bo9g095670.1">
    <property type="protein sequence ID" value="Bo9g095670.1"/>
    <property type="gene ID" value="Bo9g095670"/>
</dbReference>
<reference evidence="2 3" key="1">
    <citation type="journal article" date="2014" name="Genome Biol.">
        <title>Transcriptome and methylome profiling reveals relics of genome dominance in the mesopolyploid Brassica oleracea.</title>
        <authorList>
            <person name="Parkin I.A."/>
            <person name="Koh C."/>
            <person name="Tang H."/>
            <person name="Robinson S.J."/>
            <person name="Kagale S."/>
            <person name="Clarke W.E."/>
            <person name="Town C.D."/>
            <person name="Nixon J."/>
            <person name="Krishnakumar V."/>
            <person name="Bidwell S.L."/>
            <person name="Denoeud F."/>
            <person name="Belcram H."/>
            <person name="Links M.G."/>
            <person name="Just J."/>
            <person name="Clarke C."/>
            <person name="Bender T."/>
            <person name="Huebert T."/>
            <person name="Mason A.S."/>
            <person name="Pires J.C."/>
            <person name="Barker G."/>
            <person name="Moore J."/>
            <person name="Walley P.G."/>
            <person name="Manoli S."/>
            <person name="Batley J."/>
            <person name="Edwards D."/>
            <person name="Nelson M.N."/>
            <person name="Wang X."/>
            <person name="Paterson A.H."/>
            <person name="King G."/>
            <person name="Bancroft I."/>
            <person name="Chalhoub B."/>
            <person name="Sharpe A.G."/>
        </authorList>
    </citation>
    <scope>NUCLEOTIDE SEQUENCE</scope>
    <source>
        <strain evidence="2 3">cv. TO1000</strain>
    </source>
</reference>
<sequence length="239" mass="26119">MEEEGKQITCLIVCGCGGNRSLFETSSPTLSKKLCSFSPSRFSSSLLLDHLAAIFSDMDTHFRFLSEQSTNVGDDFDSAIRSLNQLRLKFTDQKPELSLVQEEANVGNEECFRHESRWTASRALEALEKSIKARVCADAAMQSSVQHENLMLRLQLGAIVQENSLLKRAVVTLGCQMGGLSMGRDGAEAVERDRRSESEVAGFEADGYSIPGTAENSGGEQVCSHASSETSTAEQQFHP</sequence>
<feature type="compositionally biased region" description="Polar residues" evidence="1">
    <location>
        <begin position="214"/>
        <end position="239"/>
    </location>
</feature>
<protein>
    <submittedName>
        <fullName evidence="2">Uncharacterized protein</fullName>
    </submittedName>
</protein>
<name>A0A0D3E9L8_BRAOL</name>
<dbReference type="STRING" id="109376.A0A0D3E9L8"/>
<dbReference type="Proteomes" id="UP000032141">
    <property type="component" value="Chromosome C9"/>
</dbReference>
<dbReference type="PANTHER" id="PTHR31245">
    <property type="entry name" value="UBIQUITIN SYSTEM COMPONENT CUE PROTEIN"/>
    <property type="match status" value="1"/>
</dbReference>
<organism evidence="2 3">
    <name type="scientific">Brassica oleracea var. oleracea</name>
    <dbReference type="NCBI Taxonomy" id="109376"/>
    <lineage>
        <taxon>Eukaryota</taxon>
        <taxon>Viridiplantae</taxon>
        <taxon>Streptophyta</taxon>
        <taxon>Embryophyta</taxon>
        <taxon>Tracheophyta</taxon>
        <taxon>Spermatophyta</taxon>
        <taxon>Magnoliopsida</taxon>
        <taxon>eudicotyledons</taxon>
        <taxon>Gunneridae</taxon>
        <taxon>Pentapetalae</taxon>
        <taxon>rosids</taxon>
        <taxon>malvids</taxon>
        <taxon>Brassicales</taxon>
        <taxon>Brassicaceae</taxon>
        <taxon>Brassiceae</taxon>
        <taxon>Brassica</taxon>
    </lineage>
</organism>
<keyword evidence="3" id="KW-1185">Reference proteome</keyword>
<dbReference type="PANTHER" id="PTHR31245:SF1">
    <property type="entry name" value="UBIQUITIN SYSTEM COMPONENT CUE PROTEIN"/>
    <property type="match status" value="1"/>
</dbReference>
<feature type="region of interest" description="Disordered" evidence="1">
    <location>
        <begin position="193"/>
        <end position="239"/>
    </location>
</feature>
<dbReference type="HOGENOM" id="CLU_1162550_0_0_1"/>
<evidence type="ECO:0000313" key="3">
    <source>
        <dbReference type="Proteomes" id="UP000032141"/>
    </source>
</evidence>
<accession>A0A0D3E9L8</accession>